<keyword evidence="1" id="KW-0732">Signal</keyword>
<accession>A0ABV0NNY4</accession>
<gene>
    <name evidence="2" type="ORF">GOODEAATRI_028246</name>
</gene>
<proteinExistence type="predicted"/>
<dbReference type="Proteomes" id="UP001476798">
    <property type="component" value="Unassembled WGS sequence"/>
</dbReference>
<feature type="signal peptide" evidence="1">
    <location>
        <begin position="1"/>
        <end position="22"/>
    </location>
</feature>
<evidence type="ECO:0000313" key="2">
    <source>
        <dbReference type="EMBL" id="MEQ2173095.1"/>
    </source>
</evidence>
<feature type="chain" id="PRO_5045334753" description="Secreted protein" evidence="1">
    <location>
        <begin position="23"/>
        <end position="140"/>
    </location>
</feature>
<name>A0ABV0NNY4_9TELE</name>
<protein>
    <recommendedName>
        <fullName evidence="4">Secreted protein</fullName>
    </recommendedName>
</protein>
<evidence type="ECO:0000256" key="1">
    <source>
        <dbReference type="SAM" id="SignalP"/>
    </source>
</evidence>
<sequence>MFFQTGCLLWHVLVTIFSTISMRHNQVSRSCCSMQNIELNIIEIYCRGNILWDFLNYSERRSCRSALQTDMRTFPFLQRTWHGTRGLILSIIVGTERRMAATHVIVLREQSLCQSEKSWLLCSTFPHKETTDSPCQSPDW</sequence>
<keyword evidence="3" id="KW-1185">Reference proteome</keyword>
<comment type="caution">
    <text evidence="2">The sequence shown here is derived from an EMBL/GenBank/DDBJ whole genome shotgun (WGS) entry which is preliminary data.</text>
</comment>
<reference evidence="2 3" key="1">
    <citation type="submission" date="2021-06" db="EMBL/GenBank/DDBJ databases">
        <authorList>
            <person name="Palmer J.M."/>
        </authorList>
    </citation>
    <scope>NUCLEOTIDE SEQUENCE [LARGE SCALE GENOMIC DNA]</scope>
    <source>
        <strain evidence="2 3">GA_2019</strain>
        <tissue evidence="2">Muscle</tissue>
    </source>
</reference>
<dbReference type="EMBL" id="JAHRIO010043856">
    <property type="protein sequence ID" value="MEQ2173095.1"/>
    <property type="molecule type" value="Genomic_DNA"/>
</dbReference>
<evidence type="ECO:0008006" key="4">
    <source>
        <dbReference type="Google" id="ProtNLM"/>
    </source>
</evidence>
<organism evidence="2 3">
    <name type="scientific">Goodea atripinnis</name>
    <dbReference type="NCBI Taxonomy" id="208336"/>
    <lineage>
        <taxon>Eukaryota</taxon>
        <taxon>Metazoa</taxon>
        <taxon>Chordata</taxon>
        <taxon>Craniata</taxon>
        <taxon>Vertebrata</taxon>
        <taxon>Euteleostomi</taxon>
        <taxon>Actinopterygii</taxon>
        <taxon>Neopterygii</taxon>
        <taxon>Teleostei</taxon>
        <taxon>Neoteleostei</taxon>
        <taxon>Acanthomorphata</taxon>
        <taxon>Ovalentaria</taxon>
        <taxon>Atherinomorphae</taxon>
        <taxon>Cyprinodontiformes</taxon>
        <taxon>Goodeidae</taxon>
        <taxon>Goodea</taxon>
    </lineage>
</organism>
<evidence type="ECO:0000313" key="3">
    <source>
        <dbReference type="Proteomes" id="UP001476798"/>
    </source>
</evidence>